<evidence type="ECO:0000256" key="6">
    <source>
        <dbReference type="ARBA" id="ARBA00012093"/>
    </source>
</evidence>
<comment type="cofactor">
    <cofactor evidence="2">
        <name>pyridoxal 5'-phosphate</name>
        <dbReference type="ChEBI" id="CHEBI:597326"/>
    </cofactor>
</comment>
<evidence type="ECO:0000256" key="8">
    <source>
        <dbReference type="ARBA" id="ARBA00022898"/>
    </source>
</evidence>
<evidence type="ECO:0000256" key="10">
    <source>
        <dbReference type="ARBA" id="ARBA00031418"/>
    </source>
</evidence>
<comment type="catalytic activity">
    <reaction evidence="13">
        <text>L-serine = D-serine</text>
        <dbReference type="Rhea" id="RHEA:10980"/>
        <dbReference type="ChEBI" id="CHEBI:33384"/>
        <dbReference type="ChEBI" id="CHEBI:35247"/>
        <dbReference type="EC" id="5.1.1.18"/>
    </reaction>
</comment>
<dbReference type="InterPro" id="IPR001926">
    <property type="entry name" value="TrpB-like_PALP"/>
</dbReference>
<dbReference type="GO" id="GO:0000287">
    <property type="term" value="F:magnesium ion binding"/>
    <property type="evidence" value="ECO:0007669"/>
    <property type="project" value="TreeGrafter"/>
</dbReference>
<accession>R7TBC3</accession>
<evidence type="ECO:0000256" key="19">
    <source>
        <dbReference type="ARBA" id="ARBA00081060"/>
    </source>
</evidence>
<reference evidence="24" key="1">
    <citation type="submission" date="2012-12" db="EMBL/GenBank/DDBJ databases">
        <authorList>
            <person name="Hellsten U."/>
            <person name="Grimwood J."/>
            <person name="Chapman J.A."/>
            <person name="Shapiro H."/>
            <person name="Aerts A."/>
            <person name="Otillar R.P."/>
            <person name="Terry A.Y."/>
            <person name="Boore J.L."/>
            <person name="Simakov O."/>
            <person name="Marletaz F."/>
            <person name="Cho S.-J."/>
            <person name="Edsinger-Gonzales E."/>
            <person name="Havlak P."/>
            <person name="Kuo D.-H."/>
            <person name="Larsson T."/>
            <person name="Lv J."/>
            <person name="Arendt D."/>
            <person name="Savage R."/>
            <person name="Osoegawa K."/>
            <person name="de Jong P."/>
            <person name="Lindberg D.R."/>
            <person name="Seaver E.C."/>
            <person name="Weisblat D.A."/>
            <person name="Putnam N.H."/>
            <person name="Grigoriev I.V."/>
            <person name="Rokhsar D.S."/>
        </authorList>
    </citation>
    <scope>NUCLEOTIDE SEQUENCE</scope>
    <source>
        <strain evidence="24">I ESC-2004</strain>
    </source>
</reference>
<evidence type="ECO:0000256" key="16">
    <source>
        <dbReference type="ARBA" id="ARBA00066592"/>
    </source>
</evidence>
<organism evidence="22">
    <name type="scientific">Capitella teleta</name>
    <name type="common">Polychaete worm</name>
    <dbReference type="NCBI Taxonomy" id="283909"/>
    <lineage>
        <taxon>Eukaryota</taxon>
        <taxon>Metazoa</taxon>
        <taxon>Spiralia</taxon>
        <taxon>Lophotrochozoa</taxon>
        <taxon>Annelida</taxon>
        <taxon>Polychaeta</taxon>
        <taxon>Sedentaria</taxon>
        <taxon>Scolecida</taxon>
        <taxon>Capitellidae</taxon>
        <taxon>Capitella</taxon>
    </lineage>
</organism>
<evidence type="ECO:0000256" key="7">
    <source>
        <dbReference type="ARBA" id="ARBA00022842"/>
    </source>
</evidence>
<evidence type="ECO:0000256" key="3">
    <source>
        <dbReference type="ARBA" id="ARBA00001936"/>
    </source>
</evidence>
<gene>
    <name evidence="22" type="ORF">CAPTEDRAFT_89899</name>
</gene>
<evidence type="ECO:0000256" key="11">
    <source>
        <dbReference type="ARBA" id="ARBA00049406"/>
    </source>
</evidence>
<dbReference type="InterPro" id="IPR000634">
    <property type="entry name" value="Ser/Thr_deHydtase_PyrdxlP-BS"/>
</dbReference>
<dbReference type="PANTHER" id="PTHR43050">
    <property type="entry name" value="SERINE / THREONINE RACEMASE FAMILY MEMBER"/>
    <property type="match status" value="1"/>
</dbReference>
<dbReference type="GO" id="GO:0008721">
    <property type="term" value="F:D-serine ammonia-lyase activity"/>
    <property type="evidence" value="ECO:0007669"/>
    <property type="project" value="UniProtKB-EC"/>
</dbReference>
<dbReference type="Proteomes" id="UP000014760">
    <property type="component" value="Unassembled WGS sequence"/>
</dbReference>
<comment type="catalytic activity">
    <reaction evidence="12">
        <text>D-serine = pyruvate + NH4(+)</text>
        <dbReference type="Rhea" id="RHEA:13977"/>
        <dbReference type="ChEBI" id="CHEBI:15361"/>
        <dbReference type="ChEBI" id="CHEBI:28938"/>
        <dbReference type="ChEBI" id="CHEBI:35247"/>
        <dbReference type="EC" id="4.3.1.18"/>
    </reaction>
</comment>
<dbReference type="FunFam" id="3.40.50.1100:FF:000007">
    <property type="entry name" value="L-threonine dehydratase catabolic TdcB"/>
    <property type="match status" value="1"/>
</dbReference>
<name>R7TBC3_CAPTE</name>
<dbReference type="EMBL" id="KB310768">
    <property type="protein sequence ID" value="ELT90787.1"/>
    <property type="molecule type" value="Genomic_DNA"/>
</dbReference>
<proteinExistence type="inferred from homology"/>
<evidence type="ECO:0000256" key="12">
    <source>
        <dbReference type="ARBA" id="ARBA00050422"/>
    </source>
</evidence>
<comment type="cofactor">
    <cofactor evidence="4">
        <name>Mg(2+)</name>
        <dbReference type="ChEBI" id="CHEBI:18420"/>
    </cofactor>
</comment>
<comment type="function">
    <text evidence="14">Catalyzes the synthesis of D-serine from L-serine. D-serine is a key coagonist with glutamate at NMDA receptors. Has dehydratase activity towards both L-serine and D-serine.</text>
</comment>
<evidence type="ECO:0000256" key="9">
    <source>
        <dbReference type="ARBA" id="ARBA00023239"/>
    </source>
</evidence>
<dbReference type="PROSITE" id="PS00165">
    <property type="entry name" value="DEHYDRATASE_SER_THR"/>
    <property type="match status" value="1"/>
</dbReference>
<evidence type="ECO:0000313" key="22">
    <source>
        <dbReference type="EMBL" id="ELT90787.1"/>
    </source>
</evidence>
<keyword evidence="8" id="KW-0663">Pyridoxal phosphate</keyword>
<evidence type="ECO:0000256" key="17">
    <source>
        <dbReference type="ARBA" id="ARBA00070760"/>
    </source>
</evidence>
<keyword evidence="9" id="KW-0456">Lyase</keyword>
<dbReference type="Pfam" id="PF00291">
    <property type="entry name" value="PALP"/>
    <property type="match status" value="1"/>
</dbReference>
<dbReference type="GO" id="GO:0070179">
    <property type="term" value="P:D-serine biosynthetic process"/>
    <property type="evidence" value="ECO:0007669"/>
    <property type="project" value="TreeGrafter"/>
</dbReference>
<sequence>MYEEILKASTRIAGRIHTTPVQTSAAADAWAGKQLFFKCENFQKTGSFKARGALNAVLKAKDENPKLKGVVTHSSGNHGQALAWAARQAQLQCTVVVPEGSPLVKCNAIQSYGAELIYCAPNPQARAAAAEKIVSESAFLFVPPYDHHDVIAGQGTIATEFLSQVPDLDAILVPISGGGMTSGIAVAAKNIRPETKVFAVEPEGKDLQASLMAEQRLWKGEPKFLDTIADGIRLQQVGHLTFPLLCKYAESTVFSVSDEEMVSAMKFIWQRMKVVVEVSSSAGLAAAVSPRMKEVMPELKKIGVILCGGNVDIDKLPW</sequence>
<dbReference type="STRING" id="283909.R7TBC3"/>
<evidence type="ECO:0000256" key="5">
    <source>
        <dbReference type="ARBA" id="ARBA00010869"/>
    </source>
</evidence>
<dbReference type="EnsemblMetazoa" id="CapteT89899">
    <property type="protein sequence ID" value="CapteP89899"/>
    <property type="gene ID" value="CapteG89899"/>
</dbReference>
<protein>
    <recommendedName>
        <fullName evidence="17">Serine racemase</fullName>
        <ecNumber evidence="6">4.3.1.17</ecNumber>
        <ecNumber evidence="15">4.3.1.18</ecNumber>
        <ecNumber evidence="16">5.1.1.18</ecNumber>
    </recommendedName>
    <alternativeName>
        <fullName evidence="18">D-serine ammonia-lyase</fullName>
    </alternativeName>
    <alternativeName>
        <fullName evidence="20">D-serine dehydratase</fullName>
    </alternativeName>
    <alternativeName>
        <fullName evidence="19">L-serine ammonia-lyase</fullName>
    </alternativeName>
    <alternativeName>
        <fullName evidence="10">L-serine dehydratase</fullName>
    </alternativeName>
</protein>
<comment type="catalytic activity">
    <reaction evidence="11">
        <text>L-serine = pyruvate + NH4(+)</text>
        <dbReference type="Rhea" id="RHEA:19169"/>
        <dbReference type="ChEBI" id="CHEBI:15361"/>
        <dbReference type="ChEBI" id="CHEBI:28938"/>
        <dbReference type="ChEBI" id="CHEBI:33384"/>
        <dbReference type="EC" id="4.3.1.17"/>
    </reaction>
</comment>
<dbReference type="InterPro" id="IPR036052">
    <property type="entry name" value="TrpB-like_PALP_sf"/>
</dbReference>
<evidence type="ECO:0000256" key="20">
    <source>
        <dbReference type="ARBA" id="ARBA00081761"/>
    </source>
</evidence>
<dbReference type="GO" id="GO:0005524">
    <property type="term" value="F:ATP binding"/>
    <property type="evidence" value="ECO:0007669"/>
    <property type="project" value="TreeGrafter"/>
</dbReference>
<evidence type="ECO:0000313" key="23">
    <source>
        <dbReference type="EnsemblMetazoa" id="CapteP89899"/>
    </source>
</evidence>
<comment type="cofactor">
    <cofactor evidence="3">
        <name>Mn(2+)</name>
        <dbReference type="ChEBI" id="CHEBI:29035"/>
    </cofactor>
</comment>
<evidence type="ECO:0000313" key="24">
    <source>
        <dbReference type="Proteomes" id="UP000014760"/>
    </source>
</evidence>
<dbReference type="EC" id="5.1.1.18" evidence="16"/>
<dbReference type="GO" id="GO:0030170">
    <property type="term" value="F:pyridoxal phosphate binding"/>
    <property type="evidence" value="ECO:0007669"/>
    <property type="project" value="InterPro"/>
</dbReference>
<keyword evidence="7" id="KW-0460">Magnesium</keyword>
<evidence type="ECO:0000256" key="14">
    <source>
        <dbReference type="ARBA" id="ARBA00056426"/>
    </source>
</evidence>
<dbReference type="EMBL" id="AMQN01003022">
    <property type="status" value="NOT_ANNOTATED_CDS"/>
    <property type="molecule type" value="Genomic_DNA"/>
</dbReference>
<dbReference type="GO" id="GO:0006563">
    <property type="term" value="P:L-serine metabolic process"/>
    <property type="evidence" value="ECO:0007669"/>
    <property type="project" value="UniProtKB-ARBA"/>
</dbReference>
<evidence type="ECO:0000256" key="1">
    <source>
        <dbReference type="ARBA" id="ARBA00001913"/>
    </source>
</evidence>
<dbReference type="SUPFAM" id="SSF53686">
    <property type="entry name" value="Tryptophan synthase beta subunit-like PLP-dependent enzymes"/>
    <property type="match status" value="1"/>
</dbReference>
<evidence type="ECO:0000256" key="2">
    <source>
        <dbReference type="ARBA" id="ARBA00001933"/>
    </source>
</evidence>
<dbReference type="OrthoDB" id="4418812at2759"/>
<dbReference type="EC" id="4.3.1.18" evidence="15"/>
<reference evidence="22 24" key="2">
    <citation type="journal article" date="2013" name="Nature">
        <title>Insights into bilaterian evolution from three spiralian genomes.</title>
        <authorList>
            <person name="Simakov O."/>
            <person name="Marletaz F."/>
            <person name="Cho S.J."/>
            <person name="Edsinger-Gonzales E."/>
            <person name="Havlak P."/>
            <person name="Hellsten U."/>
            <person name="Kuo D.H."/>
            <person name="Larsson T."/>
            <person name="Lv J."/>
            <person name="Arendt D."/>
            <person name="Savage R."/>
            <person name="Osoegawa K."/>
            <person name="de Jong P."/>
            <person name="Grimwood J."/>
            <person name="Chapman J.A."/>
            <person name="Shapiro H."/>
            <person name="Aerts A."/>
            <person name="Otillar R.P."/>
            <person name="Terry A.Y."/>
            <person name="Boore J.L."/>
            <person name="Grigoriev I.V."/>
            <person name="Lindberg D.R."/>
            <person name="Seaver E.C."/>
            <person name="Weisblat D.A."/>
            <person name="Putnam N.H."/>
            <person name="Rokhsar D.S."/>
        </authorList>
    </citation>
    <scope>NUCLEOTIDE SEQUENCE</scope>
    <source>
        <strain evidence="22 24">I ESC-2004</strain>
    </source>
</reference>
<comment type="similarity">
    <text evidence="5">Belongs to the serine/threonine dehydratase family.</text>
</comment>
<evidence type="ECO:0000256" key="18">
    <source>
        <dbReference type="ARBA" id="ARBA00076108"/>
    </source>
</evidence>
<evidence type="ECO:0000256" key="13">
    <source>
        <dbReference type="ARBA" id="ARBA00051769"/>
    </source>
</evidence>
<dbReference type="GO" id="GO:0018114">
    <property type="term" value="F:threonine racemase activity"/>
    <property type="evidence" value="ECO:0007669"/>
    <property type="project" value="TreeGrafter"/>
</dbReference>
<dbReference type="EC" id="4.3.1.17" evidence="6"/>
<dbReference type="FunFam" id="3.40.50.1100:FF:000041">
    <property type="entry name" value="Threonine ammonia-lyase, variant"/>
    <property type="match status" value="1"/>
</dbReference>
<evidence type="ECO:0000256" key="15">
    <source>
        <dbReference type="ARBA" id="ARBA00066349"/>
    </source>
</evidence>
<dbReference type="GO" id="GO:0003941">
    <property type="term" value="F:L-serine ammonia-lyase activity"/>
    <property type="evidence" value="ECO:0007669"/>
    <property type="project" value="UniProtKB-EC"/>
</dbReference>
<dbReference type="AlphaFoldDB" id="R7TBC3"/>
<reference evidence="23" key="3">
    <citation type="submission" date="2015-06" db="UniProtKB">
        <authorList>
            <consortium name="EnsemblMetazoa"/>
        </authorList>
    </citation>
    <scope>IDENTIFICATION</scope>
</reference>
<dbReference type="Gene3D" id="3.40.50.1100">
    <property type="match status" value="2"/>
</dbReference>
<comment type="cofactor">
    <cofactor evidence="1">
        <name>Ca(2+)</name>
        <dbReference type="ChEBI" id="CHEBI:29108"/>
    </cofactor>
</comment>
<dbReference type="CDD" id="cd01562">
    <property type="entry name" value="Thr-dehyd"/>
    <property type="match status" value="1"/>
</dbReference>
<evidence type="ECO:0000256" key="4">
    <source>
        <dbReference type="ARBA" id="ARBA00001946"/>
    </source>
</evidence>
<dbReference type="OMA" id="IRHHIYQ"/>
<dbReference type="GO" id="GO:0030378">
    <property type="term" value="F:serine racemase activity"/>
    <property type="evidence" value="ECO:0007669"/>
    <property type="project" value="UniProtKB-EC"/>
</dbReference>
<dbReference type="PANTHER" id="PTHR43050:SF1">
    <property type="entry name" value="SERINE RACEMASE"/>
    <property type="match status" value="1"/>
</dbReference>
<feature type="domain" description="Tryptophan synthase beta chain-like PALP" evidence="21">
    <location>
        <begin position="15"/>
        <end position="308"/>
    </location>
</feature>
<dbReference type="HOGENOM" id="CLU_021152_4_2_1"/>
<keyword evidence="24" id="KW-1185">Reference proteome</keyword>
<evidence type="ECO:0000259" key="21">
    <source>
        <dbReference type="Pfam" id="PF00291"/>
    </source>
</evidence>